<reference evidence="2 3" key="1">
    <citation type="submission" date="2024-02" db="EMBL/GenBank/DDBJ databases">
        <title>De novo assembly and annotation of 12 fungi associated with fruit tree decline syndrome in Ontario, Canada.</title>
        <authorList>
            <person name="Sulman M."/>
            <person name="Ellouze W."/>
            <person name="Ilyukhin E."/>
        </authorList>
    </citation>
    <scope>NUCLEOTIDE SEQUENCE [LARGE SCALE GENOMIC DNA]</scope>
    <source>
        <strain evidence="2 3">M11/M66-122</strain>
    </source>
</reference>
<proteinExistence type="predicted"/>
<evidence type="ECO:0000313" key="2">
    <source>
        <dbReference type="EMBL" id="KAK7750717.1"/>
    </source>
</evidence>
<comment type="caution">
    <text evidence="2">The sequence shown here is derived from an EMBL/GenBank/DDBJ whole genome shotgun (WGS) entry which is preliminary data.</text>
</comment>
<feature type="compositionally biased region" description="Basic and acidic residues" evidence="1">
    <location>
        <begin position="161"/>
        <end position="173"/>
    </location>
</feature>
<protein>
    <submittedName>
        <fullName evidence="2">Uncharacterized protein</fullName>
    </submittedName>
</protein>
<feature type="region of interest" description="Disordered" evidence="1">
    <location>
        <begin position="148"/>
        <end position="174"/>
    </location>
</feature>
<dbReference type="EMBL" id="JAKJXP020000060">
    <property type="protein sequence ID" value="KAK7750717.1"/>
    <property type="molecule type" value="Genomic_DNA"/>
</dbReference>
<feature type="compositionally biased region" description="Basic residues" evidence="1">
    <location>
        <begin position="40"/>
        <end position="55"/>
    </location>
</feature>
<keyword evidence="3" id="KW-1185">Reference proteome</keyword>
<feature type="region of interest" description="Disordered" evidence="1">
    <location>
        <begin position="212"/>
        <end position="243"/>
    </location>
</feature>
<sequence>MPPSPYQLRQPAPDLSPAALKRKVDADGQGNQPRPTPHASSHRKRQRKSHRRRRALRTEDDCELAADRNLALPNYSETNVPRLERQGAFRIPTTWRDPDAPPLDADDENRDLYRLGLLYDDEHLRGPGFSLDIIVHSEPVYSVRPARRMRKSPHPHPHPHPYRDTTEFDEFRDPSSSMLTTLGFQSGSLYDDMVRAQQLSSIASATADAELHAPGAEYNTPSSQPRDRRRGGGPSPTRGRNAPPLAVIYETQESSLPSPPATPIATSQSDLVLREVGEDFMLLEDAVSDISEEDAAEDVLSSATGDPWVLLGDNLQAATDPPDERP</sequence>
<feature type="compositionally biased region" description="Basic residues" evidence="1">
    <location>
        <begin position="148"/>
        <end position="160"/>
    </location>
</feature>
<dbReference type="Proteomes" id="UP001320420">
    <property type="component" value="Unassembled WGS sequence"/>
</dbReference>
<gene>
    <name evidence="2" type="ORF">SLS62_007417</name>
</gene>
<evidence type="ECO:0000256" key="1">
    <source>
        <dbReference type="SAM" id="MobiDB-lite"/>
    </source>
</evidence>
<organism evidence="2 3">
    <name type="scientific">Diatrype stigma</name>
    <dbReference type="NCBI Taxonomy" id="117547"/>
    <lineage>
        <taxon>Eukaryota</taxon>
        <taxon>Fungi</taxon>
        <taxon>Dikarya</taxon>
        <taxon>Ascomycota</taxon>
        <taxon>Pezizomycotina</taxon>
        <taxon>Sordariomycetes</taxon>
        <taxon>Xylariomycetidae</taxon>
        <taxon>Xylariales</taxon>
        <taxon>Diatrypaceae</taxon>
        <taxon>Diatrype</taxon>
    </lineage>
</organism>
<accession>A0AAN9UPW1</accession>
<feature type="region of interest" description="Disordered" evidence="1">
    <location>
        <begin position="1"/>
        <end position="60"/>
    </location>
</feature>
<dbReference type="AlphaFoldDB" id="A0AAN9UPW1"/>
<name>A0AAN9UPW1_9PEZI</name>
<evidence type="ECO:0000313" key="3">
    <source>
        <dbReference type="Proteomes" id="UP001320420"/>
    </source>
</evidence>